<sequence>MNSLGILEVQGLVASIEGLDAMLKAAQVRLVHTEKRLGGRLVTIVVAGGVADVTAAVEAGAACAGALGKVYGCEVIARPHAELLKFFDMDTAEA</sequence>
<organism evidence="5 6">
    <name type="scientific">Candidatus Aphodoplasma excrementigallinarum</name>
    <dbReference type="NCBI Taxonomy" id="2840673"/>
    <lineage>
        <taxon>Bacteria</taxon>
        <taxon>Bacillati</taxon>
        <taxon>Bacillota</taxon>
        <taxon>Clostridia</taxon>
        <taxon>Eubacteriales</taxon>
        <taxon>Candidatus Aphodoplasma</taxon>
    </lineage>
</organism>
<dbReference type="PROSITE" id="PS51930">
    <property type="entry name" value="BMC_2"/>
    <property type="match status" value="1"/>
</dbReference>
<dbReference type="SMART" id="SM00877">
    <property type="entry name" value="BMC"/>
    <property type="match status" value="1"/>
</dbReference>
<comment type="similarity">
    <text evidence="3">Belongs to the bacterial microcompartments protein family.</text>
</comment>
<dbReference type="Pfam" id="PF00936">
    <property type="entry name" value="BMC"/>
    <property type="match status" value="1"/>
</dbReference>
<dbReference type="GO" id="GO:0031469">
    <property type="term" value="C:bacterial microcompartment"/>
    <property type="evidence" value="ECO:0007669"/>
    <property type="project" value="UniProtKB-SubCell"/>
</dbReference>
<dbReference type="InterPro" id="IPR050575">
    <property type="entry name" value="BMC_shell"/>
</dbReference>
<dbReference type="EMBL" id="DVOF01000067">
    <property type="protein sequence ID" value="HIV02375.1"/>
    <property type="molecule type" value="Genomic_DNA"/>
</dbReference>
<dbReference type="InterPro" id="IPR044872">
    <property type="entry name" value="CcmK/CsoS1_BMC"/>
</dbReference>
<dbReference type="AlphaFoldDB" id="A0A9D1NGC3"/>
<reference evidence="5" key="1">
    <citation type="submission" date="2020-10" db="EMBL/GenBank/DDBJ databases">
        <authorList>
            <person name="Gilroy R."/>
        </authorList>
    </citation>
    <scope>NUCLEOTIDE SEQUENCE</scope>
    <source>
        <strain evidence="5">4920</strain>
    </source>
</reference>
<evidence type="ECO:0000256" key="3">
    <source>
        <dbReference type="PROSITE-ProRule" id="PRU01278"/>
    </source>
</evidence>
<dbReference type="InterPro" id="IPR037233">
    <property type="entry name" value="CcmK-like_sf"/>
</dbReference>
<dbReference type="SUPFAM" id="SSF143414">
    <property type="entry name" value="CcmK-like"/>
    <property type="match status" value="1"/>
</dbReference>
<comment type="caution">
    <text evidence="5">The sequence shown here is derived from an EMBL/GenBank/DDBJ whole genome shotgun (WGS) entry which is preliminary data.</text>
</comment>
<name>A0A9D1NGC3_9FIRM</name>
<dbReference type="CDD" id="cd07045">
    <property type="entry name" value="BMC_CcmK_like"/>
    <property type="match status" value="1"/>
</dbReference>
<dbReference type="InterPro" id="IPR000249">
    <property type="entry name" value="BMC_dom"/>
</dbReference>
<proteinExistence type="inferred from homology"/>
<evidence type="ECO:0000313" key="5">
    <source>
        <dbReference type="EMBL" id="HIV02375.1"/>
    </source>
</evidence>
<dbReference type="PANTHER" id="PTHR33941:SF11">
    <property type="entry name" value="BACTERIAL MICROCOMPARTMENT SHELL PROTEIN PDUJ"/>
    <property type="match status" value="1"/>
</dbReference>
<reference evidence="5" key="2">
    <citation type="journal article" date="2021" name="PeerJ">
        <title>Extensive microbial diversity within the chicken gut microbiome revealed by metagenomics and culture.</title>
        <authorList>
            <person name="Gilroy R."/>
            <person name="Ravi A."/>
            <person name="Getino M."/>
            <person name="Pursley I."/>
            <person name="Horton D.L."/>
            <person name="Alikhan N.F."/>
            <person name="Baker D."/>
            <person name="Gharbi K."/>
            <person name="Hall N."/>
            <person name="Watson M."/>
            <person name="Adriaenssens E.M."/>
            <person name="Foster-Nyarko E."/>
            <person name="Jarju S."/>
            <person name="Secka A."/>
            <person name="Antonio M."/>
            <person name="Oren A."/>
            <person name="Chaudhuri R.R."/>
            <person name="La Ragione R."/>
            <person name="Hildebrand F."/>
            <person name="Pallen M.J."/>
        </authorList>
    </citation>
    <scope>NUCLEOTIDE SEQUENCE</scope>
    <source>
        <strain evidence="5">4920</strain>
    </source>
</reference>
<dbReference type="Gene3D" id="3.30.70.1710">
    <property type="match status" value="1"/>
</dbReference>
<dbReference type="Proteomes" id="UP000886743">
    <property type="component" value="Unassembled WGS sequence"/>
</dbReference>
<keyword evidence="2" id="KW-1283">Bacterial microcompartment</keyword>
<feature type="domain" description="BMC" evidence="4">
    <location>
        <begin position="3"/>
        <end position="88"/>
    </location>
</feature>
<protein>
    <submittedName>
        <fullName evidence="5">BMC domain-containing protein</fullName>
    </submittedName>
</protein>
<gene>
    <name evidence="5" type="ORF">IAC74_02280</name>
</gene>
<evidence type="ECO:0000256" key="2">
    <source>
        <dbReference type="ARBA" id="ARBA00024446"/>
    </source>
</evidence>
<evidence type="ECO:0000313" key="6">
    <source>
        <dbReference type="Proteomes" id="UP000886743"/>
    </source>
</evidence>
<evidence type="ECO:0000256" key="1">
    <source>
        <dbReference type="ARBA" id="ARBA00024322"/>
    </source>
</evidence>
<evidence type="ECO:0000259" key="4">
    <source>
        <dbReference type="PROSITE" id="PS51930"/>
    </source>
</evidence>
<dbReference type="PANTHER" id="PTHR33941">
    <property type="entry name" value="PROPANEDIOL UTILIZATION PROTEIN PDUA"/>
    <property type="match status" value="1"/>
</dbReference>
<accession>A0A9D1NGC3</accession>
<comment type="subcellular location">
    <subcellularLocation>
        <location evidence="1">Bacterial microcompartment</location>
    </subcellularLocation>
</comment>